<dbReference type="KEGG" id="vg:26641424"/>
<dbReference type="Proteomes" id="UP000202966">
    <property type="component" value="Segment"/>
</dbReference>
<evidence type="ECO:0000313" key="2">
    <source>
        <dbReference type="Proteomes" id="UP000202966"/>
    </source>
</evidence>
<dbReference type="OrthoDB" id="17659at10239"/>
<sequence>MGYISAKKANKLAGEGKFKGRPLYIACEEYDFIWLESEIDMVRQLWRKGESIVDIAKTVKRHVNEVAILIMDQNEHGEIGNRKGGVFGHVS</sequence>
<proteinExistence type="predicted"/>
<dbReference type="EMBL" id="KT151956">
    <property type="protein sequence ID" value="ALA07391.1"/>
    <property type="molecule type" value="Genomic_DNA"/>
</dbReference>
<dbReference type="RefSeq" id="YP_009215099.1">
    <property type="nucleotide sequence ID" value="NC_028969.1"/>
</dbReference>
<accession>A0A0K2CNP4</accession>
<keyword evidence="2" id="KW-1185">Reference proteome</keyword>
<evidence type="ECO:0000313" key="1">
    <source>
        <dbReference type="EMBL" id="ALA07391.1"/>
    </source>
</evidence>
<organism evidence="1 2">
    <name type="scientific">Brevibacillus phage Osiris</name>
    <dbReference type="NCBI Taxonomy" id="1691955"/>
    <lineage>
        <taxon>Viruses</taxon>
        <taxon>Duplodnaviria</taxon>
        <taxon>Heunggongvirae</taxon>
        <taxon>Uroviricota</taxon>
        <taxon>Caudoviricetes</taxon>
        <taxon>Jimmervirus</taxon>
        <taxon>Jimmervirus osiris</taxon>
    </lineage>
</organism>
<dbReference type="GeneID" id="26641424"/>
<reference evidence="1 2" key="1">
    <citation type="journal article" date="2015" name="Genome Announc.">
        <title>Genome Sequences of Five Additional Brevibacillus laterosporus Bacteriophages.</title>
        <authorList>
            <person name="Merrill B.D."/>
            <person name="Berg J.A."/>
            <person name="Graves K.A."/>
            <person name="Ward A.T."/>
            <person name="Hilton J.A."/>
            <person name="Wake B.N."/>
            <person name="Grose J.H."/>
            <person name="Breakwell D.P."/>
            <person name="Burnett S.H."/>
        </authorList>
    </citation>
    <scope>NUCLEOTIDE SEQUENCE [LARGE SCALE GENOMIC DNA]</scope>
</reference>
<gene>
    <name evidence="1" type="ORF">OSIRIS_85</name>
</gene>
<protein>
    <submittedName>
        <fullName evidence="1">Uncharacterized protein</fullName>
    </submittedName>
</protein>
<name>A0A0K2CNP4_9CAUD</name>